<dbReference type="Proteomes" id="UP000193804">
    <property type="component" value="Unassembled WGS sequence"/>
</dbReference>
<evidence type="ECO:0000313" key="3">
    <source>
        <dbReference type="Proteomes" id="UP000193804"/>
    </source>
</evidence>
<keyword evidence="1" id="KW-0732">Signal</keyword>
<sequence length="224" mass="25882">MRLYLILFSLLLVFTSCENSTVAPNQAVLGLQFFPINFQENARFEVEEINYNVDGTVDTSRYIVQDEWLDFVATTNAVKLEGYRYRINQDGSKEVESTIVKQRTSSFGSLKLGNSEEVKISFPVREGKSWNGQPQEFEEDEFTILRAFQSYDLNGTTYENTVQVIQEDNNDSIANFDQRIEVYAADLGLIYKVSSQLEFCRETECLGLQEIDFGQTIRMRRKFD</sequence>
<name>A0A1X7IJ56_9BACT</name>
<keyword evidence="3" id="KW-1185">Reference proteome</keyword>
<evidence type="ECO:0008006" key="4">
    <source>
        <dbReference type="Google" id="ProtNLM"/>
    </source>
</evidence>
<accession>A0A1X7IJ56</accession>
<dbReference type="STRING" id="1028.SAMN05661096_00704"/>
<proteinExistence type="predicted"/>
<evidence type="ECO:0000256" key="1">
    <source>
        <dbReference type="SAM" id="SignalP"/>
    </source>
</evidence>
<organism evidence="2 3">
    <name type="scientific">Marivirga sericea</name>
    <dbReference type="NCBI Taxonomy" id="1028"/>
    <lineage>
        <taxon>Bacteria</taxon>
        <taxon>Pseudomonadati</taxon>
        <taxon>Bacteroidota</taxon>
        <taxon>Cytophagia</taxon>
        <taxon>Cytophagales</taxon>
        <taxon>Marivirgaceae</taxon>
        <taxon>Marivirga</taxon>
    </lineage>
</organism>
<dbReference type="EMBL" id="FXAW01000001">
    <property type="protein sequence ID" value="SMG14748.1"/>
    <property type="molecule type" value="Genomic_DNA"/>
</dbReference>
<gene>
    <name evidence="2" type="ORF">SAMN05661096_00704</name>
</gene>
<dbReference type="AlphaFoldDB" id="A0A1X7IJ56"/>
<evidence type="ECO:0000313" key="2">
    <source>
        <dbReference type="EMBL" id="SMG14748.1"/>
    </source>
</evidence>
<feature type="signal peptide" evidence="1">
    <location>
        <begin position="1"/>
        <end position="19"/>
    </location>
</feature>
<protein>
    <recommendedName>
        <fullName evidence="4">Lipoprotein</fullName>
    </recommendedName>
</protein>
<reference evidence="3" key="1">
    <citation type="submission" date="2017-04" db="EMBL/GenBank/DDBJ databases">
        <authorList>
            <person name="Varghese N."/>
            <person name="Submissions S."/>
        </authorList>
    </citation>
    <scope>NUCLEOTIDE SEQUENCE [LARGE SCALE GENOMIC DNA]</scope>
    <source>
        <strain evidence="3">DSM 4125</strain>
    </source>
</reference>
<dbReference type="OrthoDB" id="1467525at2"/>
<dbReference type="RefSeq" id="WP_085515689.1">
    <property type="nucleotide sequence ID" value="NZ_FXAW01000001.1"/>
</dbReference>
<dbReference type="PROSITE" id="PS51257">
    <property type="entry name" value="PROKAR_LIPOPROTEIN"/>
    <property type="match status" value="1"/>
</dbReference>
<feature type="chain" id="PRO_5010868317" description="Lipoprotein" evidence="1">
    <location>
        <begin position="20"/>
        <end position="224"/>
    </location>
</feature>